<dbReference type="InterPro" id="IPR004797">
    <property type="entry name" value="Competence_ComEC/Rec2"/>
</dbReference>
<evidence type="ECO:0000256" key="5">
    <source>
        <dbReference type="ARBA" id="ARBA00023136"/>
    </source>
</evidence>
<dbReference type="Proteomes" id="UP000321248">
    <property type="component" value="Unassembled WGS sequence"/>
</dbReference>
<feature type="transmembrane region" description="Helical" evidence="7">
    <location>
        <begin position="387"/>
        <end position="410"/>
    </location>
</feature>
<dbReference type="InterPro" id="IPR035681">
    <property type="entry name" value="ComA-like_MBL"/>
</dbReference>
<keyword evidence="3 7" id="KW-0812">Transmembrane</keyword>
<dbReference type="Pfam" id="PF00753">
    <property type="entry name" value="Lactamase_B"/>
    <property type="match status" value="1"/>
</dbReference>
<dbReference type="InterPro" id="IPR001279">
    <property type="entry name" value="Metallo-B-lactamas"/>
</dbReference>
<comment type="caution">
    <text evidence="11">The sequence shown here is derived from an EMBL/GenBank/DDBJ whole genome shotgun (WGS) entry which is preliminary data.</text>
</comment>
<feature type="transmembrane region" description="Helical" evidence="7">
    <location>
        <begin position="293"/>
        <end position="313"/>
    </location>
</feature>
<gene>
    <name evidence="11" type="ORF">FU658_00350</name>
</gene>
<sequence length="818" mass="85123">MLQRPAPRRHLPPLGLASALALLAGITVLMGFPELPPAGGFAVACLAGASAWWRGRRALRLAGAFTVGLGLAGLHGHHALAQRIDADVVGVDLEVELRITGLVRQGTVAASGSGRGFTGFDAVLVSVPQVPELEGRRVSLGWYGPAPGLAPGQVWEMQLRLRRPRGVLNPGGFDRERRALEQRLAATGYVRQPDQARLLSDGGGLDAWRSRTSERLGQRVAHPGMRFVLGLSLGDTRQMQPQDWDALRATGLTHLLAISGFHVGVVAGLGALLAGALSRLWPAMTRRLPRPMLMAWTALACAIVYAAAAGFSLPTQRAVLMIAAALLARLARRPVVAANSFALALLAVLLVDPLAVLSPGFWLSFLGVGWLLWCLGGSQGGAKPPGYLGALLGTQWVASVGLLPLTVWFFGQASVVGPLANLLGIPLVTLVVVPLALLGTLLSLAWSAGGEALLWTAATLVEQGARGMRALAQWPGAMRHLPAPGLPALLLALGGAAWLLMPRGTPGRAMALPLFLPLLWPRLPTPAPGGFEIHVIDVGQGLSLLVRTHAHALLYDTGPNAGGGMDMGATAVVPTLHALGVDRLDALVISHGDNDHVGGMPSVLRAFPGTPLWGQAPWLEREPRTTRCAGTMPFSRRAAPRPPGVQVLPGPVLPACNGTGTASSSASSTPRHSSPMSATKAAACCASAARAAAHCSPATSAMSSNVACCACTVTGSAATCWCWATTAAAAPAAPGSWMRLPRTWRSTRPRTRRGSTIPIPTCSSACAKGTCRCRTPEIMDTSGCAWIPARRPPSSAGARCGDASGTKPRPASESWVKL</sequence>
<evidence type="ECO:0000313" key="11">
    <source>
        <dbReference type="EMBL" id="TXK65621.1"/>
    </source>
</evidence>
<comment type="subcellular location">
    <subcellularLocation>
        <location evidence="1">Cell membrane</location>
        <topology evidence="1">Multi-pass membrane protein</topology>
    </subcellularLocation>
</comment>
<dbReference type="SUPFAM" id="SSF56281">
    <property type="entry name" value="Metallo-hydrolase/oxidoreductase"/>
    <property type="match status" value="1"/>
</dbReference>
<evidence type="ECO:0000259" key="10">
    <source>
        <dbReference type="Pfam" id="PF13567"/>
    </source>
</evidence>
<accession>A0A5C8KZQ2</accession>
<feature type="transmembrane region" description="Helical" evidence="7">
    <location>
        <begin position="481"/>
        <end position="501"/>
    </location>
</feature>
<dbReference type="PANTHER" id="PTHR30619:SF1">
    <property type="entry name" value="RECOMBINATION PROTEIN 2"/>
    <property type="match status" value="1"/>
</dbReference>
<feature type="transmembrane region" description="Helical" evidence="7">
    <location>
        <begin position="12"/>
        <end position="32"/>
    </location>
</feature>
<dbReference type="RefSeq" id="WP_147890293.1">
    <property type="nucleotide sequence ID" value="NZ_VRTS01000001.1"/>
</dbReference>
<evidence type="ECO:0000256" key="7">
    <source>
        <dbReference type="SAM" id="Phobius"/>
    </source>
</evidence>
<name>A0A5C8KZQ2_9GAMM</name>
<keyword evidence="5 7" id="KW-0472">Membrane</keyword>
<protein>
    <submittedName>
        <fullName evidence="11">DNA internalization-related competence protein ComEC/Rec2</fullName>
    </submittedName>
</protein>
<evidence type="ECO:0000256" key="3">
    <source>
        <dbReference type="ARBA" id="ARBA00022692"/>
    </source>
</evidence>
<proteinExistence type="predicted"/>
<feature type="transmembrane region" description="Helical" evidence="7">
    <location>
        <begin position="334"/>
        <end position="351"/>
    </location>
</feature>
<feature type="domain" description="DUF4131" evidence="10">
    <location>
        <begin position="39"/>
        <end position="195"/>
    </location>
</feature>
<dbReference type="CDD" id="cd07731">
    <property type="entry name" value="ComA-like_MBL-fold"/>
    <property type="match status" value="1"/>
</dbReference>
<dbReference type="NCBIfam" id="TIGR00361">
    <property type="entry name" value="ComEC_Rec2"/>
    <property type="match status" value="1"/>
</dbReference>
<reference evidence="11 12" key="1">
    <citation type="submission" date="2019-08" db="EMBL/GenBank/DDBJ databases">
        <authorList>
            <person name="Karlyshev A.V."/>
        </authorList>
    </citation>
    <scope>NUCLEOTIDE SEQUENCE [LARGE SCALE GENOMIC DNA]</scope>
    <source>
        <strain evidence="11 12">Alg18-2.2</strain>
    </source>
</reference>
<dbReference type="InterPro" id="IPR025405">
    <property type="entry name" value="DUF4131"/>
</dbReference>
<dbReference type="InterPro" id="IPR036866">
    <property type="entry name" value="RibonucZ/Hydroxyglut_hydro"/>
</dbReference>
<dbReference type="InterPro" id="IPR004477">
    <property type="entry name" value="ComEC_N"/>
</dbReference>
<dbReference type="OrthoDB" id="9761531at2"/>
<feature type="transmembrane region" description="Helical" evidence="7">
    <location>
        <begin position="416"/>
        <end position="437"/>
    </location>
</feature>
<feature type="region of interest" description="Disordered" evidence="6">
    <location>
        <begin position="791"/>
        <end position="818"/>
    </location>
</feature>
<feature type="domain" description="Metallo-beta-lactamase" evidence="8">
    <location>
        <begin position="537"/>
        <end position="636"/>
    </location>
</feature>
<evidence type="ECO:0000259" key="8">
    <source>
        <dbReference type="Pfam" id="PF00753"/>
    </source>
</evidence>
<dbReference type="Gene3D" id="3.60.15.10">
    <property type="entry name" value="Ribonuclease Z/Hydroxyacylglutathione hydrolase-like"/>
    <property type="match status" value="1"/>
</dbReference>
<dbReference type="PANTHER" id="PTHR30619">
    <property type="entry name" value="DNA INTERNALIZATION/COMPETENCE PROTEIN COMEC/REC2"/>
    <property type="match status" value="1"/>
</dbReference>
<dbReference type="Pfam" id="PF03772">
    <property type="entry name" value="Competence"/>
    <property type="match status" value="1"/>
</dbReference>
<dbReference type="AlphaFoldDB" id="A0A5C8KZQ2"/>
<feature type="transmembrane region" description="Helical" evidence="7">
    <location>
        <begin position="357"/>
        <end position="375"/>
    </location>
</feature>
<evidence type="ECO:0000313" key="12">
    <source>
        <dbReference type="Proteomes" id="UP000321248"/>
    </source>
</evidence>
<dbReference type="GO" id="GO:0030420">
    <property type="term" value="P:establishment of competence for transformation"/>
    <property type="evidence" value="ECO:0007669"/>
    <property type="project" value="InterPro"/>
</dbReference>
<keyword evidence="4 7" id="KW-1133">Transmembrane helix</keyword>
<evidence type="ECO:0000256" key="2">
    <source>
        <dbReference type="ARBA" id="ARBA00022475"/>
    </source>
</evidence>
<dbReference type="InterPro" id="IPR052159">
    <property type="entry name" value="Competence_DNA_uptake"/>
</dbReference>
<evidence type="ECO:0000256" key="4">
    <source>
        <dbReference type="ARBA" id="ARBA00022989"/>
    </source>
</evidence>
<evidence type="ECO:0000256" key="1">
    <source>
        <dbReference type="ARBA" id="ARBA00004651"/>
    </source>
</evidence>
<feature type="transmembrane region" description="Helical" evidence="7">
    <location>
        <begin position="255"/>
        <end position="281"/>
    </location>
</feature>
<evidence type="ECO:0000256" key="6">
    <source>
        <dbReference type="SAM" id="MobiDB-lite"/>
    </source>
</evidence>
<feature type="domain" description="ComEC/Rec2-related protein" evidence="9">
    <location>
        <begin position="231"/>
        <end position="502"/>
    </location>
</feature>
<dbReference type="EMBL" id="VRTS01000001">
    <property type="protein sequence ID" value="TXK65621.1"/>
    <property type="molecule type" value="Genomic_DNA"/>
</dbReference>
<feature type="transmembrane region" description="Helical" evidence="7">
    <location>
        <begin position="38"/>
        <end position="55"/>
    </location>
</feature>
<dbReference type="Pfam" id="PF13567">
    <property type="entry name" value="DUF4131"/>
    <property type="match status" value="1"/>
</dbReference>
<keyword evidence="12" id="KW-1185">Reference proteome</keyword>
<dbReference type="NCBIfam" id="TIGR00360">
    <property type="entry name" value="ComEC_N-term"/>
    <property type="match status" value="1"/>
</dbReference>
<organism evidence="11 12">
    <name type="scientific">Alkalisalibacterium limincola</name>
    <dbReference type="NCBI Taxonomy" id="2699169"/>
    <lineage>
        <taxon>Bacteria</taxon>
        <taxon>Pseudomonadati</taxon>
        <taxon>Pseudomonadota</taxon>
        <taxon>Gammaproteobacteria</taxon>
        <taxon>Lysobacterales</taxon>
        <taxon>Lysobacteraceae</taxon>
        <taxon>Alkalisalibacterium</taxon>
    </lineage>
</organism>
<dbReference type="GO" id="GO:0005886">
    <property type="term" value="C:plasma membrane"/>
    <property type="evidence" value="ECO:0007669"/>
    <property type="project" value="UniProtKB-SubCell"/>
</dbReference>
<keyword evidence="2" id="KW-1003">Cell membrane</keyword>
<evidence type="ECO:0000259" key="9">
    <source>
        <dbReference type="Pfam" id="PF03772"/>
    </source>
</evidence>